<name>A0ABU4K4F5_9ACTN</name>
<accession>A0ABU4K4F5</accession>
<dbReference type="EMBL" id="JAWJZF010000324">
    <property type="protein sequence ID" value="MDX2292641.1"/>
    <property type="molecule type" value="Genomic_DNA"/>
</dbReference>
<comment type="caution">
    <text evidence="1">The sequence shown here is derived from an EMBL/GenBank/DDBJ whole genome shotgun (WGS) entry which is preliminary data.</text>
</comment>
<evidence type="ECO:0000313" key="1">
    <source>
        <dbReference type="EMBL" id="MDX2292641.1"/>
    </source>
</evidence>
<organism evidence="1 2">
    <name type="scientific">Streptomyces roseolus</name>
    <dbReference type="NCBI Taxonomy" id="67358"/>
    <lineage>
        <taxon>Bacteria</taxon>
        <taxon>Bacillati</taxon>
        <taxon>Actinomycetota</taxon>
        <taxon>Actinomycetes</taxon>
        <taxon>Kitasatosporales</taxon>
        <taxon>Streptomycetaceae</taxon>
        <taxon>Streptomyces</taxon>
    </lineage>
</organism>
<evidence type="ECO:0000313" key="2">
    <source>
        <dbReference type="Proteomes" id="UP001278571"/>
    </source>
</evidence>
<proteinExistence type="predicted"/>
<reference evidence="1 2" key="1">
    <citation type="submission" date="2023-10" db="EMBL/GenBank/DDBJ databases">
        <authorList>
            <person name="Wang X.X."/>
        </authorList>
    </citation>
    <scope>NUCLEOTIDE SEQUENCE [LARGE SCALE GENOMIC DNA]</scope>
    <source>
        <strain evidence="1 2">NBRC 12816</strain>
    </source>
</reference>
<protein>
    <submittedName>
        <fullName evidence="1">Uncharacterized protein</fullName>
    </submittedName>
</protein>
<sequence>MKRFRLPAVDASDRDLLAALIAHEQFRDDYAGGGVDPDGTRHGEYGIRHVTPEAYEPIGRQRATRLPETWAEQYGALPGPLAEALRRQAYDALTEADAVHHLNGLGEEEHHDWASVHGEFHELVVVDRRAGRLTLLVAADD</sequence>
<gene>
    <name evidence="1" type="ORF">R2363_10695</name>
</gene>
<keyword evidence="2" id="KW-1185">Reference proteome</keyword>
<dbReference type="Proteomes" id="UP001278571">
    <property type="component" value="Unassembled WGS sequence"/>
</dbReference>